<feature type="non-terminal residue" evidence="1">
    <location>
        <position position="62"/>
    </location>
</feature>
<comment type="caution">
    <text evidence="1">The sequence shown here is derived from an EMBL/GenBank/DDBJ whole genome shotgun (WGS) entry which is preliminary data.</text>
</comment>
<evidence type="ECO:0000313" key="2">
    <source>
        <dbReference type="Proteomes" id="UP000789366"/>
    </source>
</evidence>
<dbReference type="EMBL" id="CAJVPW010041737">
    <property type="protein sequence ID" value="CAG8748872.1"/>
    <property type="molecule type" value="Genomic_DNA"/>
</dbReference>
<proteinExistence type="predicted"/>
<protein>
    <submittedName>
        <fullName evidence="1">10491_t:CDS:1</fullName>
    </submittedName>
</protein>
<dbReference type="Proteomes" id="UP000789366">
    <property type="component" value="Unassembled WGS sequence"/>
</dbReference>
<gene>
    <name evidence="1" type="ORF">SPELUC_LOCUS14338</name>
</gene>
<organism evidence="1 2">
    <name type="scientific">Cetraspora pellucida</name>
    <dbReference type="NCBI Taxonomy" id="1433469"/>
    <lineage>
        <taxon>Eukaryota</taxon>
        <taxon>Fungi</taxon>
        <taxon>Fungi incertae sedis</taxon>
        <taxon>Mucoromycota</taxon>
        <taxon>Glomeromycotina</taxon>
        <taxon>Glomeromycetes</taxon>
        <taxon>Diversisporales</taxon>
        <taxon>Gigasporaceae</taxon>
        <taxon>Cetraspora</taxon>
    </lineage>
</organism>
<name>A0ACA9QFK5_9GLOM</name>
<feature type="non-terminal residue" evidence="1">
    <location>
        <position position="1"/>
    </location>
</feature>
<keyword evidence="2" id="KW-1185">Reference proteome</keyword>
<accession>A0ACA9QFK5</accession>
<evidence type="ECO:0000313" key="1">
    <source>
        <dbReference type="EMBL" id="CAG8748872.1"/>
    </source>
</evidence>
<reference evidence="1" key="1">
    <citation type="submission" date="2021-06" db="EMBL/GenBank/DDBJ databases">
        <authorList>
            <person name="Kallberg Y."/>
            <person name="Tangrot J."/>
            <person name="Rosling A."/>
        </authorList>
    </citation>
    <scope>NUCLEOTIDE SEQUENCE</scope>
    <source>
        <strain evidence="1">28 12/20/2015</strain>
    </source>
</reference>
<sequence length="62" mass="7091">QLRDNEVSIEGNKVVEQKLPVSNGDWTSEFSAQIQDSWVSEFNLNTSEGDGEDWGEVQRNYK</sequence>